<name>A0A1I4LQL8_9FIRM</name>
<dbReference type="PROSITE" id="PS01031">
    <property type="entry name" value="SHSP"/>
    <property type="match status" value="1"/>
</dbReference>
<sequence>MFGLRPYRQNYGHQRNALSKFARNFLGDDFQALFESVNNFPSSFRVDLRENEDQYVLEADLPGINKEDISLYYENNYLTISANRNEMQEVKSEKDYVRRERRFGQFQRNFYIDNIQEDKINAKFDHGVLTITLVKSDRTLPKQGNIPIQ</sequence>
<evidence type="ECO:0000256" key="2">
    <source>
        <dbReference type="RuleBase" id="RU003616"/>
    </source>
</evidence>
<dbReference type="Proteomes" id="UP000199520">
    <property type="component" value="Unassembled WGS sequence"/>
</dbReference>
<dbReference type="InterPro" id="IPR008978">
    <property type="entry name" value="HSP20-like_chaperone"/>
</dbReference>
<reference evidence="5" key="1">
    <citation type="submission" date="2016-10" db="EMBL/GenBank/DDBJ databases">
        <authorList>
            <person name="Varghese N."/>
            <person name="Submissions S."/>
        </authorList>
    </citation>
    <scope>NUCLEOTIDE SEQUENCE [LARGE SCALE GENOMIC DNA]</scope>
    <source>
        <strain evidence="5">DSM 13327</strain>
    </source>
</reference>
<comment type="similarity">
    <text evidence="1 2">Belongs to the small heat shock protein (HSP20) family.</text>
</comment>
<dbReference type="RefSeq" id="WP_090938658.1">
    <property type="nucleotide sequence ID" value="NZ_FOTS01000026.1"/>
</dbReference>
<dbReference type="EMBL" id="FOTS01000026">
    <property type="protein sequence ID" value="SFL93290.1"/>
    <property type="molecule type" value="Genomic_DNA"/>
</dbReference>
<dbReference type="AlphaFoldDB" id="A0A1I4LQL8"/>
<dbReference type="InterPro" id="IPR002068">
    <property type="entry name" value="A-crystallin/Hsp20_dom"/>
</dbReference>
<evidence type="ECO:0000313" key="5">
    <source>
        <dbReference type="Proteomes" id="UP000199520"/>
    </source>
</evidence>
<keyword evidence="4" id="KW-0346">Stress response</keyword>
<dbReference type="STRING" id="1123291.SAMN04490355_102640"/>
<dbReference type="PANTHER" id="PTHR11527">
    <property type="entry name" value="HEAT-SHOCK PROTEIN 20 FAMILY MEMBER"/>
    <property type="match status" value="1"/>
</dbReference>
<dbReference type="CDD" id="cd06471">
    <property type="entry name" value="ACD_LpsHSP_like"/>
    <property type="match status" value="1"/>
</dbReference>
<dbReference type="SUPFAM" id="SSF49764">
    <property type="entry name" value="HSP20-like chaperones"/>
    <property type="match status" value="1"/>
</dbReference>
<proteinExistence type="inferred from homology"/>
<protein>
    <submittedName>
        <fullName evidence="4">Heat shock protein Hsp20</fullName>
    </submittedName>
</protein>
<organism evidence="4 5">
    <name type="scientific">Pelosinus propionicus DSM 13327</name>
    <dbReference type="NCBI Taxonomy" id="1123291"/>
    <lineage>
        <taxon>Bacteria</taxon>
        <taxon>Bacillati</taxon>
        <taxon>Bacillota</taxon>
        <taxon>Negativicutes</taxon>
        <taxon>Selenomonadales</taxon>
        <taxon>Sporomusaceae</taxon>
        <taxon>Pelosinus</taxon>
    </lineage>
</organism>
<dbReference type="Pfam" id="PF00011">
    <property type="entry name" value="HSP20"/>
    <property type="match status" value="1"/>
</dbReference>
<gene>
    <name evidence="4" type="ORF">SAMN04490355_102640</name>
</gene>
<evidence type="ECO:0000259" key="3">
    <source>
        <dbReference type="PROSITE" id="PS01031"/>
    </source>
</evidence>
<feature type="domain" description="SHSP" evidence="3">
    <location>
        <begin position="37"/>
        <end position="149"/>
    </location>
</feature>
<dbReference type="Gene3D" id="2.60.40.790">
    <property type="match status" value="1"/>
</dbReference>
<evidence type="ECO:0000313" key="4">
    <source>
        <dbReference type="EMBL" id="SFL93290.1"/>
    </source>
</evidence>
<dbReference type="InterPro" id="IPR031107">
    <property type="entry name" value="Small_HSP"/>
</dbReference>
<evidence type="ECO:0000256" key="1">
    <source>
        <dbReference type="PROSITE-ProRule" id="PRU00285"/>
    </source>
</evidence>
<dbReference type="OrthoDB" id="9811615at2"/>
<accession>A0A1I4LQL8</accession>
<keyword evidence="5" id="KW-1185">Reference proteome</keyword>